<dbReference type="Pfam" id="PF02138">
    <property type="entry name" value="Beach"/>
    <property type="match status" value="2"/>
</dbReference>
<evidence type="ECO:0008006" key="9">
    <source>
        <dbReference type="Google" id="ProtNLM"/>
    </source>
</evidence>
<dbReference type="Pfam" id="PF20426">
    <property type="entry name" value="NBCH_WD40"/>
    <property type="match status" value="1"/>
</dbReference>
<keyword evidence="8" id="KW-1185">Reference proteome</keyword>
<dbReference type="OMA" id="WSIQANQ"/>
<dbReference type="InParanoid" id="H2YXG9"/>
<dbReference type="InterPro" id="IPR015943">
    <property type="entry name" value="WD40/YVTN_repeat-like_dom_sf"/>
</dbReference>
<feature type="domain" description="BEACH" evidence="5">
    <location>
        <begin position="195"/>
        <end position="468"/>
    </location>
</feature>
<dbReference type="CDD" id="cd06071">
    <property type="entry name" value="Beach"/>
    <property type="match status" value="1"/>
</dbReference>
<dbReference type="SUPFAM" id="SSF50729">
    <property type="entry name" value="PH domain-like"/>
    <property type="match status" value="1"/>
</dbReference>
<dbReference type="Ensembl" id="ENSCSAVT00000010152.1">
    <property type="protein sequence ID" value="ENSCSAVP00000010030.1"/>
    <property type="gene ID" value="ENSCSAVG00000005911.1"/>
</dbReference>
<feature type="domain" description="BEACH-type PH" evidence="6">
    <location>
        <begin position="80"/>
        <end position="182"/>
    </location>
</feature>
<dbReference type="STRING" id="51511.ENSCSAVP00000010030"/>
<dbReference type="SMART" id="SM01026">
    <property type="entry name" value="Beach"/>
    <property type="match status" value="1"/>
</dbReference>
<evidence type="ECO:0000256" key="3">
    <source>
        <dbReference type="PROSITE-ProRule" id="PRU00221"/>
    </source>
</evidence>
<evidence type="ECO:0000313" key="8">
    <source>
        <dbReference type="Proteomes" id="UP000007875"/>
    </source>
</evidence>
<dbReference type="CDD" id="cd01201">
    <property type="entry name" value="PH_BEACH"/>
    <property type="match status" value="1"/>
</dbReference>
<dbReference type="Gene3D" id="2.130.10.10">
    <property type="entry name" value="YVTN repeat-like/Quinoprotein amine dehydrogenase"/>
    <property type="match status" value="1"/>
</dbReference>
<dbReference type="eggNOG" id="KOG1787">
    <property type="taxonomic scope" value="Eukaryota"/>
</dbReference>
<reference evidence="8" key="1">
    <citation type="submission" date="2003-08" db="EMBL/GenBank/DDBJ databases">
        <authorList>
            <person name="Birren B."/>
            <person name="Nusbaum C."/>
            <person name="Abebe A."/>
            <person name="Abouelleil A."/>
            <person name="Adekoya E."/>
            <person name="Ait-zahra M."/>
            <person name="Allen N."/>
            <person name="Allen T."/>
            <person name="An P."/>
            <person name="Anderson M."/>
            <person name="Anderson S."/>
            <person name="Arachchi H."/>
            <person name="Armbruster J."/>
            <person name="Bachantsang P."/>
            <person name="Baldwin J."/>
            <person name="Barry A."/>
            <person name="Bayul T."/>
            <person name="Blitshsteyn B."/>
            <person name="Bloom T."/>
            <person name="Blye J."/>
            <person name="Boguslavskiy L."/>
            <person name="Borowsky M."/>
            <person name="Boukhgalter B."/>
            <person name="Brunache A."/>
            <person name="Butler J."/>
            <person name="Calixte N."/>
            <person name="Calvo S."/>
            <person name="Camarata J."/>
            <person name="Campo K."/>
            <person name="Chang J."/>
            <person name="Cheshatsang Y."/>
            <person name="Citroen M."/>
            <person name="Collymore A."/>
            <person name="Considine T."/>
            <person name="Cook A."/>
            <person name="Cooke P."/>
            <person name="Corum B."/>
            <person name="Cuomo C."/>
            <person name="David R."/>
            <person name="Dawoe T."/>
            <person name="Degray S."/>
            <person name="Dodge S."/>
            <person name="Dooley K."/>
            <person name="Dorje P."/>
            <person name="Dorjee K."/>
            <person name="Dorris L."/>
            <person name="Duffey N."/>
            <person name="Dupes A."/>
            <person name="Elkins T."/>
            <person name="Engels R."/>
            <person name="Erickson J."/>
            <person name="Farina A."/>
            <person name="Faro S."/>
            <person name="Ferreira P."/>
            <person name="Fischer H."/>
            <person name="Fitzgerald M."/>
            <person name="Foley K."/>
            <person name="Gage D."/>
            <person name="Galagan J."/>
            <person name="Gearin G."/>
            <person name="Gnerre S."/>
            <person name="Gnirke A."/>
            <person name="Goyette A."/>
            <person name="Graham J."/>
            <person name="Grandbois E."/>
            <person name="Gyaltsen K."/>
            <person name="Hafez N."/>
            <person name="Hagopian D."/>
            <person name="Hagos B."/>
            <person name="Hall J."/>
            <person name="Hatcher B."/>
            <person name="Heller A."/>
            <person name="Higgins H."/>
            <person name="Honan T."/>
            <person name="Horn A."/>
            <person name="Houde N."/>
            <person name="Hughes L."/>
            <person name="Hulme W."/>
            <person name="Husby E."/>
            <person name="Iliev I."/>
            <person name="Jaffe D."/>
            <person name="Jones C."/>
            <person name="Kamal M."/>
            <person name="Kamat A."/>
            <person name="Kamvysselis M."/>
            <person name="Karlsson E."/>
            <person name="Kells C."/>
            <person name="Kieu A."/>
            <person name="Kisner P."/>
            <person name="Kodira C."/>
            <person name="Kulbokas E."/>
            <person name="Labutti K."/>
            <person name="Lama D."/>
            <person name="Landers T."/>
            <person name="Leger J."/>
            <person name="Levine S."/>
            <person name="Lewis D."/>
            <person name="Lewis T."/>
            <person name="Lindblad-toh K."/>
            <person name="Liu X."/>
            <person name="Lokyitsang T."/>
            <person name="Lokyitsang Y."/>
            <person name="Lucien O."/>
            <person name="Lui A."/>
            <person name="Ma L.J."/>
            <person name="Mabbitt R."/>
            <person name="Macdonald J."/>
            <person name="Maclean C."/>
            <person name="Major J."/>
            <person name="Manning J."/>
            <person name="Marabella R."/>
            <person name="Maru K."/>
            <person name="Matthews C."/>
            <person name="Mauceli E."/>
            <person name="Mccarthy M."/>
            <person name="Mcdonough S."/>
            <person name="Mcghee T."/>
            <person name="Meldrim J."/>
            <person name="Meneus L."/>
            <person name="Mesirov J."/>
            <person name="Mihalev A."/>
            <person name="Mihova T."/>
            <person name="Mikkelsen T."/>
            <person name="Mlenga V."/>
            <person name="Moru K."/>
            <person name="Mozes J."/>
            <person name="Mulrain L."/>
            <person name="Munson G."/>
            <person name="Naylor J."/>
            <person name="Newes C."/>
            <person name="Nguyen C."/>
            <person name="Nguyen N."/>
            <person name="Nguyen T."/>
            <person name="Nicol R."/>
            <person name="Nielsen C."/>
            <person name="Nizzari M."/>
            <person name="Norbu C."/>
            <person name="Norbu N."/>
            <person name="O'donnell P."/>
            <person name="Okoawo O."/>
            <person name="O'leary S."/>
            <person name="Omotosho B."/>
            <person name="O'neill K."/>
            <person name="Osman S."/>
            <person name="Parker S."/>
            <person name="Perrin D."/>
            <person name="Phunkhang P."/>
            <person name="Piqani B."/>
            <person name="Purcell S."/>
            <person name="Rachupka T."/>
            <person name="Ramasamy U."/>
            <person name="Rameau R."/>
            <person name="Ray V."/>
            <person name="Raymond C."/>
            <person name="Retta R."/>
            <person name="Richardson S."/>
            <person name="Rise C."/>
            <person name="Rodriguez J."/>
            <person name="Rogers J."/>
            <person name="Rogov P."/>
            <person name="Rutman M."/>
            <person name="Schupbach R."/>
            <person name="Seaman C."/>
            <person name="Settipalli S."/>
            <person name="Sharpe T."/>
            <person name="Sheridan J."/>
            <person name="Sherpa N."/>
            <person name="Shi J."/>
            <person name="Smirnov S."/>
            <person name="Smith C."/>
            <person name="Sougnez C."/>
            <person name="Spencer B."/>
            <person name="Stalker J."/>
            <person name="Stange-thomann N."/>
            <person name="Stavropoulos S."/>
            <person name="Stetson K."/>
            <person name="Stone C."/>
            <person name="Stone S."/>
            <person name="Stubbs M."/>
            <person name="Talamas J."/>
            <person name="Tchuinga P."/>
            <person name="Tenzing P."/>
            <person name="Tesfaye S."/>
            <person name="Theodore J."/>
            <person name="Thoulutsang Y."/>
            <person name="Topham K."/>
            <person name="Towey S."/>
            <person name="Tsamla T."/>
            <person name="Tsomo N."/>
            <person name="Vallee D."/>
            <person name="Vassiliev H."/>
            <person name="Venkataraman V."/>
            <person name="Vinson J."/>
            <person name="Vo A."/>
            <person name="Wade C."/>
            <person name="Wang S."/>
            <person name="Wangchuk T."/>
            <person name="Wangdi T."/>
            <person name="Whittaker C."/>
            <person name="Wilkinson J."/>
            <person name="Wu Y."/>
            <person name="Wyman D."/>
            <person name="Yadav S."/>
            <person name="Yang S."/>
            <person name="Yang X."/>
            <person name="Yeager S."/>
            <person name="Yee E."/>
            <person name="Young G."/>
            <person name="Zainoun J."/>
            <person name="Zembeck L."/>
            <person name="Zimmer A."/>
            <person name="Zody M."/>
            <person name="Lander E."/>
        </authorList>
    </citation>
    <scope>NUCLEOTIDE SEQUENCE [LARGE SCALE GENOMIC DNA]</scope>
</reference>
<sequence length="847" mass="96476">WKLSNVENFSRMRLKLTENYNFDSHDAASRLRDNLAPNEIKDNSAQEATLVPASAVLSSSEASKEDDGVGDEGLEHEEQSTKEKTVVTADCHLVTLMDVVLGKLEITTTHVYFYDKTSSNDEGDRIYTGLDFKWSLSQLREVHFRRYNLRKSALELFLIDQTNFFLNFEHPNIRHVVYKALLSLRPPNLLYYGTRTPQELLKASGLTQKWVQREVSNFDYLMQLNTIAGRTYNDLSQYPVFPWILVDYTSEKLDLENPAVFRDLSKPIGILNEKNEKAIRDKYDQFEDPLGVIKKFHYGSHYSNAATVLFYMLRMEPFSTLHIQLQAGRFDLADRQFHSLPATFQAMYETSNDVKELIPEFFYLSEHLVNSNNFDLGKLQFSKETVNDVLLPKWAKSATDFTFQVYWVILCAYEGNFITALQLNYCTYEGAVDLNAIQDPIHRKAVEGMINNFGQTPTQLLHDPHPHRMSREEAQKKVAGRIMSTLNVGDIRAPNVFEHPEQLKTFFVEVSPTIMCNFICCTYKGNFITALMKVPFQCLSNSVTDMLVYHRTSTKKRPVCRKKSKSLFSSRLQKTVKGLWSPGLHLSANLFLVTHDAKFLFVGGYWDNSIRIMTMKGRTITCLVRHLDVVTCLDLDHGGTYMMSGSFDTTCIIWKINQPNGASNNIGAQPLHILYGHEDVVTCVIINSELDVALSSSKDGTCVVHTVRKGHYVRTIRPLANNPHHYTVPSIALSEEGKIVLYARIKKDCGEEKHFLHLYSINGRHIALDCLESRLGHMTVCGEHLVTGDVHGSLVVRELFSFCEISRLSLYRPIACVYVTKAKTHILACLRDGKLIIVGVDKPAKPR</sequence>
<dbReference type="InterPro" id="IPR036372">
    <property type="entry name" value="BEACH_dom_sf"/>
</dbReference>
<organism evidence="7 8">
    <name type="scientific">Ciona savignyi</name>
    <name type="common">Pacific transparent sea squirt</name>
    <dbReference type="NCBI Taxonomy" id="51511"/>
    <lineage>
        <taxon>Eukaryota</taxon>
        <taxon>Metazoa</taxon>
        <taxon>Chordata</taxon>
        <taxon>Tunicata</taxon>
        <taxon>Ascidiacea</taxon>
        <taxon>Phlebobranchia</taxon>
        <taxon>Cionidae</taxon>
        <taxon>Ciona</taxon>
    </lineage>
</organism>
<dbReference type="GO" id="GO:0005829">
    <property type="term" value="C:cytosol"/>
    <property type="evidence" value="ECO:0007669"/>
    <property type="project" value="TreeGrafter"/>
</dbReference>
<dbReference type="PANTHER" id="PTHR13743">
    <property type="entry name" value="BEIGE/BEACH-RELATED"/>
    <property type="match status" value="1"/>
</dbReference>
<dbReference type="Proteomes" id="UP000007875">
    <property type="component" value="Unassembled WGS sequence"/>
</dbReference>
<accession>H2YXG9</accession>
<evidence type="ECO:0000313" key="7">
    <source>
        <dbReference type="Ensembl" id="ENSCSAVP00000010030.1"/>
    </source>
</evidence>
<dbReference type="Pfam" id="PF16057">
    <property type="entry name" value="DUF4800"/>
    <property type="match status" value="1"/>
</dbReference>
<dbReference type="SUPFAM" id="SSF81837">
    <property type="entry name" value="BEACH domain"/>
    <property type="match status" value="1"/>
</dbReference>
<dbReference type="GO" id="GO:0019901">
    <property type="term" value="F:protein kinase binding"/>
    <property type="evidence" value="ECO:0007669"/>
    <property type="project" value="TreeGrafter"/>
</dbReference>
<dbReference type="PROSITE" id="PS51783">
    <property type="entry name" value="PH_BEACH"/>
    <property type="match status" value="1"/>
</dbReference>
<dbReference type="GO" id="GO:0016020">
    <property type="term" value="C:membrane"/>
    <property type="evidence" value="ECO:0007669"/>
    <property type="project" value="TreeGrafter"/>
</dbReference>
<dbReference type="InterPro" id="IPR050865">
    <property type="entry name" value="BEACH_Domain"/>
</dbReference>
<proteinExistence type="predicted"/>
<reference evidence="7" key="3">
    <citation type="submission" date="2025-09" db="UniProtKB">
        <authorList>
            <consortium name="Ensembl"/>
        </authorList>
    </citation>
    <scope>IDENTIFICATION</scope>
</reference>
<evidence type="ECO:0000259" key="5">
    <source>
        <dbReference type="PROSITE" id="PS50197"/>
    </source>
</evidence>
<dbReference type="SMART" id="SM00320">
    <property type="entry name" value="WD40"/>
    <property type="match status" value="2"/>
</dbReference>
<dbReference type="Gene3D" id="2.30.29.30">
    <property type="entry name" value="Pleckstrin-homology domain (PH domain)/Phosphotyrosine-binding domain (PTB)"/>
    <property type="match status" value="1"/>
</dbReference>
<dbReference type="GeneTree" id="ENSGT00940000170108"/>
<dbReference type="PANTHER" id="PTHR13743:SF112">
    <property type="entry name" value="BEACH DOMAIN-CONTAINING PROTEIN"/>
    <property type="match status" value="1"/>
</dbReference>
<dbReference type="AlphaFoldDB" id="H2YXG9"/>
<protein>
    <recommendedName>
        <fullName evidence="9">BEACH domain-containing protein</fullName>
    </recommendedName>
</protein>
<dbReference type="InterPro" id="IPR046851">
    <property type="entry name" value="NBCH_WD40"/>
</dbReference>
<dbReference type="InterPro" id="IPR000409">
    <property type="entry name" value="BEACH_dom"/>
</dbReference>
<dbReference type="GO" id="GO:0008104">
    <property type="term" value="P:intracellular protein localization"/>
    <property type="evidence" value="ECO:0007669"/>
    <property type="project" value="TreeGrafter"/>
</dbReference>
<dbReference type="InterPro" id="IPR001680">
    <property type="entry name" value="WD40_rpt"/>
</dbReference>
<feature type="region of interest" description="Disordered" evidence="4">
    <location>
        <begin position="55"/>
        <end position="82"/>
    </location>
</feature>
<dbReference type="PROSITE" id="PS50082">
    <property type="entry name" value="WD_REPEATS_2"/>
    <property type="match status" value="1"/>
</dbReference>
<dbReference type="InterPro" id="IPR011993">
    <property type="entry name" value="PH-like_dom_sf"/>
</dbReference>
<keyword evidence="2" id="KW-0677">Repeat</keyword>
<dbReference type="PROSITE" id="PS50197">
    <property type="entry name" value="BEACH"/>
    <property type="match status" value="1"/>
</dbReference>
<dbReference type="InterPro" id="IPR023362">
    <property type="entry name" value="PH-BEACH_dom"/>
</dbReference>
<evidence type="ECO:0000259" key="6">
    <source>
        <dbReference type="PROSITE" id="PS51783"/>
    </source>
</evidence>
<evidence type="ECO:0000256" key="4">
    <source>
        <dbReference type="SAM" id="MobiDB-lite"/>
    </source>
</evidence>
<reference evidence="7" key="2">
    <citation type="submission" date="2025-08" db="UniProtKB">
        <authorList>
            <consortium name="Ensembl"/>
        </authorList>
    </citation>
    <scope>IDENTIFICATION</scope>
</reference>
<dbReference type="Pfam" id="PF14844">
    <property type="entry name" value="PH_BEACH"/>
    <property type="match status" value="1"/>
</dbReference>
<feature type="repeat" description="WD" evidence="3">
    <location>
        <begin position="623"/>
        <end position="664"/>
    </location>
</feature>
<evidence type="ECO:0000256" key="2">
    <source>
        <dbReference type="ARBA" id="ARBA00022737"/>
    </source>
</evidence>
<keyword evidence="1 3" id="KW-0853">WD repeat</keyword>
<evidence type="ECO:0000256" key="1">
    <source>
        <dbReference type="ARBA" id="ARBA00022574"/>
    </source>
</evidence>
<dbReference type="SUPFAM" id="SSF101908">
    <property type="entry name" value="Putative isomerase YbhE"/>
    <property type="match status" value="1"/>
</dbReference>
<dbReference type="Gene3D" id="1.10.1540.10">
    <property type="entry name" value="BEACH domain"/>
    <property type="match status" value="2"/>
</dbReference>
<name>H2YXG9_CIOSA</name>